<feature type="domain" description="Multidrug resistance protein MdtA-like barrel-sandwich hybrid" evidence="4">
    <location>
        <begin position="65"/>
        <end position="198"/>
    </location>
</feature>
<evidence type="ECO:0000259" key="5">
    <source>
        <dbReference type="Pfam" id="PF25954"/>
    </source>
</evidence>
<dbReference type="Gene3D" id="2.40.420.20">
    <property type="match status" value="1"/>
</dbReference>
<reference evidence="7" key="2">
    <citation type="submission" date="2020-09" db="EMBL/GenBank/DDBJ databases">
        <authorList>
            <person name="Sun Q."/>
            <person name="Zhou Y."/>
        </authorList>
    </citation>
    <scope>NUCLEOTIDE SEQUENCE</scope>
    <source>
        <strain evidence="7">CGMCC 1.15493</strain>
    </source>
</reference>
<evidence type="ECO:0000259" key="4">
    <source>
        <dbReference type="Pfam" id="PF25917"/>
    </source>
</evidence>
<dbReference type="GO" id="GO:1990281">
    <property type="term" value="C:efflux pump complex"/>
    <property type="evidence" value="ECO:0007669"/>
    <property type="project" value="TreeGrafter"/>
</dbReference>
<dbReference type="RefSeq" id="WP_188854341.1">
    <property type="nucleotide sequence ID" value="NZ_BMJJ01000011.1"/>
</dbReference>
<keyword evidence="8" id="KW-1185">Reference proteome</keyword>
<dbReference type="Gene3D" id="1.10.287.470">
    <property type="entry name" value="Helix hairpin bin"/>
    <property type="match status" value="1"/>
</dbReference>
<organism evidence="7 8">
    <name type="scientific">Aureimonas glaciei</name>
    <dbReference type="NCBI Taxonomy" id="1776957"/>
    <lineage>
        <taxon>Bacteria</taxon>
        <taxon>Pseudomonadati</taxon>
        <taxon>Pseudomonadota</taxon>
        <taxon>Alphaproteobacteria</taxon>
        <taxon>Hyphomicrobiales</taxon>
        <taxon>Aurantimonadaceae</taxon>
        <taxon>Aureimonas</taxon>
    </lineage>
</organism>
<dbReference type="SUPFAM" id="SSF111369">
    <property type="entry name" value="HlyD-like secretion proteins"/>
    <property type="match status" value="1"/>
</dbReference>
<keyword evidence="3" id="KW-0813">Transport</keyword>
<dbReference type="InterPro" id="IPR058627">
    <property type="entry name" value="MdtA-like_C"/>
</dbReference>
<dbReference type="Pfam" id="PF25954">
    <property type="entry name" value="Beta-barrel_RND_2"/>
    <property type="match status" value="1"/>
</dbReference>
<dbReference type="NCBIfam" id="TIGR01730">
    <property type="entry name" value="RND_mfp"/>
    <property type="match status" value="1"/>
</dbReference>
<dbReference type="InterPro" id="IPR058625">
    <property type="entry name" value="MdtA-like_BSH"/>
</dbReference>
<accession>A0A916Y731</accession>
<comment type="similarity">
    <text evidence="2">Belongs to the membrane fusion protein (MFP) (TC 8.A.1) family.</text>
</comment>
<proteinExistence type="inferred from homology"/>
<evidence type="ECO:0000313" key="8">
    <source>
        <dbReference type="Proteomes" id="UP000613160"/>
    </source>
</evidence>
<feature type="domain" description="CusB-like beta-barrel" evidence="5">
    <location>
        <begin position="208"/>
        <end position="263"/>
    </location>
</feature>
<dbReference type="Pfam" id="PF25917">
    <property type="entry name" value="BSH_RND"/>
    <property type="match status" value="1"/>
</dbReference>
<protein>
    <submittedName>
        <fullName evidence="7">Acriflavin resistance protein</fullName>
    </submittedName>
</protein>
<dbReference type="Pfam" id="PF25967">
    <property type="entry name" value="RND-MFP_C"/>
    <property type="match status" value="1"/>
</dbReference>
<dbReference type="PANTHER" id="PTHR30469">
    <property type="entry name" value="MULTIDRUG RESISTANCE PROTEIN MDTA"/>
    <property type="match status" value="1"/>
</dbReference>
<dbReference type="AlphaFoldDB" id="A0A916Y731"/>
<comment type="subcellular location">
    <subcellularLocation>
        <location evidence="1">Cell envelope</location>
    </subcellularLocation>
</comment>
<reference evidence="7" key="1">
    <citation type="journal article" date="2014" name="Int. J. Syst. Evol. Microbiol.">
        <title>Complete genome sequence of Corynebacterium casei LMG S-19264T (=DSM 44701T), isolated from a smear-ripened cheese.</title>
        <authorList>
            <consortium name="US DOE Joint Genome Institute (JGI-PGF)"/>
            <person name="Walter F."/>
            <person name="Albersmeier A."/>
            <person name="Kalinowski J."/>
            <person name="Ruckert C."/>
        </authorList>
    </citation>
    <scope>NUCLEOTIDE SEQUENCE</scope>
    <source>
        <strain evidence="7">CGMCC 1.15493</strain>
    </source>
</reference>
<evidence type="ECO:0000313" key="7">
    <source>
        <dbReference type="EMBL" id="GGD33944.1"/>
    </source>
</evidence>
<evidence type="ECO:0000256" key="3">
    <source>
        <dbReference type="ARBA" id="ARBA00022448"/>
    </source>
</evidence>
<evidence type="ECO:0000256" key="1">
    <source>
        <dbReference type="ARBA" id="ARBA00004196"/>
    </source>
</evidence>
<dbReference type="EMBL" id="BMJJ01000011">
    <property type="protein sequence ID" value="GGD33944.1"/>
    <property type="molecule type" value="Genomic_DNA"/>
</dbReference>
<dbReference type="InterPro" id="IPR058792">
    <property type="entry name" value="Beta-barrel_RND_2"/>
</dbReference>
<feature type="domain" description="Multidrug resistance protein MdtA-like C-terminal permuted SH3" evidence="6">
    <location>
        <begin position="284"/>
        <end position="343"/>
    </location>
</feature>
<dbReference type="Gene3D" id="2.40.30.170">
    <property type="match status" value="1"/>
</dbReference>
<dbReference type="PANTHER" id="PTHR30469:SF38">
    <property type="entry name" value="HLYD FAMILY SECRETION PROTEIN"/>
    <property type="match status" value="1"/>
</dbReference>
<dbReference type="InterPro" id="IPR006143">
    <property type="entry name" value="RND_pump_MFP"/>
</dbReference>
<evidence type="ECO:0000256" key="2">
    <source>
        <dbReference type="ARBA" id="ARBA00009477"/>
    </source>
</evidence>
<dbReference type="Proteomes" id="UP000613160">
    <property type="component" value="Unassembled WGS sequence"/>
</dbReference>
<name>A0A916Y731_9HYPH</name>
<sequence>MPRLSARIVFCLVLLGLAGCQPEEEPHPPAVRPVRAVTVEPSPSADSVTLTGSIAARVEGNLSFRTSGQIIERAVDVGDRVRKGQVLARIDPKVQQADLASARAARESADADVEQATAAFSRSQSLLDRGFTTRREFDAADRALKVARANAASAVARFESAEETLSYTNLTAEADGIVTARELDTGEIAQAAATVFTVAFDGPRDAVFEVYESLLLGGRQPPQVTVALAADPSVEARGRIREVSPTVDRQTGTVRVKVGLEATPAAMTLGAAVVGTADRPSGPVITVPASAITALDGETAVWVFDPASGQALPRPVTVVSYQASTVTVRDGLATGDRVIIEGTKLLRPGETVVLAKEEGNAR</sequence>
<dbReference type="Gene3D" id="2.40.50.100">
    <property type="match status" value="1"/>
</dbReference>
<comment type="caution">
    <text evidence="7">The sequence shown here is derived from an EMBL/GenBank/DDBJ whole genome shotgun (WGS) entry which is preliminary data.</text>
</comment>
<dbReference type="GO" id="GO:0015562">
    <property type="term" value="F:efflux transmembrane transporter activity"/>
    <property type="evidence" value="ECO:0007669"/>
    <property type="project" value="TreeGrafter"/>
</dbReference>
<dbReference type="PROSITE" id="PS51257">
    <property type="entry name" value="PROKAR_LIPOPROTEIN"/>
    <property type="match status" value="1"/>
</dbReference>
<evidence type="ECO:0000259" key="6">
    <source>
        <dbReference type="Pfam" id="PF25967"/>
    </source>
</evidence>
<gene>
    <name evidence="7" type="ORF">GCM10011335_41180</name>
</gene>